<dbReference type="AlphaFoldDB" id="A0A399EMT8"/>
<dbReference type="OrthoDB" id="9810372at2"/>
<dbReference type="Proteomes" id="UP000265341">
    <property type="component" value="Unassembled WGS sequence"/>
</dbReference>
<dbReference type="InterPro" id="IPR049874">
    <property type="entry name" value="ROK_cs"/>
</dbReference>
<evidence type="ECO:0000313" key="1">
    <source>
        <dbReference type="EMBL" id="RIH84770.1"/>
    </source>
</evidence>
<dbReference type="Gene3D" id="3.30.420.40">
    <property type="match status" value="2"/>
</dbReference>
<name>A0A399EMT8_9DEIN</name>
<keyword evidence="2" id="KW-1185">Reference proteome</keyword>
<dbReference type="PANTHER" id="PTHR18964">
    <property type="entry name" value="ROK (REPRESSOR, ORF, KINASE) FAMILY"/>
    <property type="match status" value="1"/>
</dbReference>
<dbReference type="EMBL" id="QWLA01000052">
    <property type="protein sequence ID" value="RIH84770.1"/>
    <property type="molecule type" value="Genomic_DNA"/>
</dbReference>
<dbReference type="InterPro" id="IPR043129">
    <property type="entry name" value="ATPase_NBD"/>
</dbReference>
<evidence type="ECO:0000313" key="2">
    <source>
        <dbReference type="Proteomes" id="UP000265341"/>
    </source>
</evidence>
<sequence length="300" mass="30559">MSVIGIDLGGTKIAAGVFADGAIQSKTTVPTPEAGGQAVIEAMASAARSAMEAAGVRARAIGLGTPGPLDFKQGIIKFAPNIAGFTNFPIQRLLEEASGLPVYVENDANAAALAEHFLGAARGAESSLFVTVSTGVGGGFVWGNRVLRGAHGQGGEVGHITVLPGGPSCGCGLEGCLEALATGPAMERMAQAVYKREVGTRELFARFQAGEAKARRIVLQAAHYVGIGLASLVKAYDPEVIVLGGGIALNAGQAYLDEVHATYEHYLEGWIAPPLRLAELGSEAGLLGAALTAAVEVGEV</sequence>
<dbReference type="RefSeq" id="WP_119278804.1">
    <property type="nucleotide sequence ID" value="NZ_QWLA01000052.1"/>
</dbReference>
<keyword evidence="1" id="KW-0808">Transferase</keyword>
<keyword evidence="1" id="KW-0418">Kinase</keyword>
<dbReference type="GO" id="GO:0004340">
    <property type="term" value="F:glucokinase activity"/>
    <property type="evidence" value="ECO:0007669"/>
    <property type="project" value="UniProtKB-EC"/>
</dbReference>
<proteinExistence type="predicted"/>
<dbReference type="CDD" id="cd24065">
    <property type="entry name" value="ASKHA_NBD_ROK_TtHK-like"/>
    <property type="match status" value="1"/>
</dbReference>
<dbReference type="PANTHER" id="PTHR18964:SF173">
    <property type="entry name" value="GLUCOKINASE"/>
    <property type="match status" value="1"/>
</dbReference>
<comment type="caution">
    <text evidence="1">The sequence shown here is derived from an EMBL/GenBank/DDBJ whole genome shotgun (WGS) entry which is preliminary data.</text>
</comment>
<protein>
    <submittedName>
        <fullName evidence="1">Glucokinase</fullName>
        <ecNumber evidence="1">2.7.1.2</ecNumber>
    </submittedName>
</protein>
<reference evidence="1 2" key="1">
    <citation type="submission" date="2018-08" db="EMBL/GenBank/DDBJ databases">
        <title>Meiothermus roseus NBRC 110900 genome sequencing project.</title>
        <authorList>
            <person name="Da Costa M.S."/>
            <person name="Albuquerque L."/>
            <person name="Raposo P."/>
            <person name="Froufe H.J.C."/>
            <person name="Barroso C.S."/>
            <person name="Egas C."/>
        </authorList>
    </citation>
    <scope>NUCLEOTIDE SEQUENCE [LARGE SCALE GENOMIC DNA]</scope>
    <source>
        <strain evidence="1 2">NBRC 110900</strain>
    </source>
</reference>
<dbReference type="SUPFAM" id="SSF53067">
    <property type="entry name" value="Actin-like ATPase domain"/>
    <property type="match status" value="1"/>
</dbReference>
<gene>
    <name evidence="1" type="primary">glkA</name>
    <name evidence="1" type="ORF">Mrose_02518</name>
</gene>
<dbReference type="PROSITE" id="PS01125">
    <property type="entry name" value="ROK"/>
    <property type="match status" value="1"/>
</dbReference>
<dbReference type="Pfam" id="PF00480">
    <property type="entry name" value="ROK"/>
    <property type="match status" value="1"/>
</dbReference>
<dbReference type="InterPro" id="IPR000600">
    <property type="entry name" value="ROK"/>
</dbReference>
<organism evidence="1 2">
    <name type="scientific">Calidithermus roseus</name>
    <dbReference type="NCBI Taxonomy" id="1644118"/>
    <lineage>
        <taxon>Bacteria</taxon>
        <taxon>Thermotogati</taxon>
        <taxon>Deinococcota</taxon>
        <taxon>Deinococci</taxon>
        <taxon>Thermales</taxon>
        <taxon>Thermaceae</taxon>
        <taxon>Calidithermus</taxon>
    </lineage>
</organism>
<accession>A0A399EMT8</accession>
<dbReference type="EC" id="2.7.1.2" evidence="1"/>